<keyword evidence="3" id="KW-1185">Reference proteome</keyword>
<dbReference type="Proteomes" id="UP001054902">
    <property type="component" value="Unassembled WGS sequence"/>
</dbReference>
<comment type="caution">
    <text evidence="2">The sequence shown here is derived from an EMBL/GenBank/DDBJ whole genome shotgun (WGS) entry which is preliminary data.</text>
</comment>
<feature type="region of interest" description="Disordered" evidence="1">
    <location>
        <begin position="38"/>
        <end position="106"/>
    </location>
</feature>
<feature type="compositionally biased region" description="Basic residues" evidence="1">
    <location>
        <begin position="56"/>
        <end position="66"/>
    </location>
</feature>
<evidence type="ECO:0000256" key="1">
    <source>
        <dbReference type="SAM" id="MobiDB-lite"/>
    </source>
</evidence>
<organism evidence="2 3">
    <name type="scientific">Chaetoceros tenuissimus</name>
    <dbReference type="NCBI Taxonomy" id="426638"/>
    <lineage>
        <taxon>Eukaryota</taxon>
        <taxon>Sar</taxon>
        <taxon>Stramenopiles</taxon>
        <taxon>Ochrophyta</taxon>
        <taxon>Bacillariophyta</taxon>
        <taxon>Coscinodiscophyceae</taxon>
        <taxon>Chaetocerotophycidae</taxon>
        <taxon>Chaetocerotales</taxon>
        <taxon>Chaetocerotaceae</taxon>
        <taxon>Chaetoceros</taxon>
    </lineage>
</organism>
<dbReference type="InterPro" id="IPR021109">
    <property type="entry name" value="Peptidase_aspartic_dom_sf"/>
</dbReference>
<feature type="compositionally biased region" description="Polar residues" evidence="1">
    <location>
        <begin position="82"/>
        <end position="93"/>
    </location>
</feature>
<feature type="compositionally biased region" description="Polar residues" evidence="1">
    <location>
        <begin position="38"/>
        <end position="55"/>
    </location>
</feature>
<gene>
    <name evidence="2" type="ORF">CTEN210_01104</name>
</gene>
<dbReference type="EMBL" id="BLLK01000020">
    <property type="protein sequence ID" value="GFH44630.1"/>
    <property type="molecule type" value="Genomic_DNA"/>
</dbReference>
<dbReference type="AlphaFoldDB" id="A0AAD3GZC5"/>
<evidence type="ECO:0000313" key="2">
    <source>
        <dbReference type="EMBL" id="GFH44630.1"/>
    </source>
</evidence>
<reference evidence="2 3" key="1">
    <citation type="journal article" date="2021" name="Sci. Rep.">
        <title>The genome of the diatom Chaetoceros tenuissimus carries an ancient integrated fragment of an extant virus.</title>
        <authorList>
            <person name="Hongo Y."/>
            <person name="Kimura K."/>
            <person name="Takaki Y."/>
            <person name="Yoshida Y."/>
            <person name="Baba S."/>
            <person name="Kobayashi G."/>
            <person name="Nagasaki K."/>
            <person name="Hano T."/>
            <person name="Tomaru Y."/>
        </authorList>
    </citation>
    <scope>NUCLEOTIDE SEQUENCE [LARGE SCALE GENOMIC DNA]</scope>
    <source>
        <strain evidence="2 3">NIES-3715</strain>
    </source>
</reference>
<protein>
    <recommendedName>
        <fullName evidence="4">Peptidase A2 domain-containing protein</fullName>
    </recommendedName>
</protein>
<accession>A0AAD3GZC5</accession>
<evidence type="ECO:0000313" key="3">
    <source>
        <dbReference type="Proteomes" id="UP001054902"/>
    </source>
</evidence>
<proteinExistence type="predicted"/>
<sequence length="450" mass="48945">MRVREIKSKLESVGIDTSDAFEKDELVKRLVDYSMQNDLNSIPEETTQNSTGNSTVKKKKKKKKKLNTPPPDIISEDEPLIETTSNVQSSIPKSNKPEMKSKARGSVTRVPLGFHSTQPSSSIPSAKTTTDNPYNQVFLRPSPGKYPSIQLSLEGFECKLTLLVDTACSGFILRPNIMSLYKLQNTAPNVNISMTAAAGTANIGGVSVGNVKNARMDDGTILEDMIVAGQDIGALPQELDGIIGLSFLKQFEKIAFDFQNGQLLLMPPRSQDEWIDLSSMELMAKSQCKTCRIGVWTVDMSLDGRGPVKMLLDSGAAATFLNWNGVTALNMDRSHPLIQRNTDAMGLMGADNVALQLTHRFVLKNRVNLTSDLSAVGAFGPLGIEVQSGDNGPLNIDIGDLPVLETLKGENVGGIVGSDLLMRCDLLLLDLKGSSSQPEISMYNSRDNFY</sequence>
<name>A0AAD3GZC5_9STRA</name>
<dbReference type="Gene3D" id="2.40.70.10">
    <property type="entry name" value="Acid Proteases"/>
    <property type="match status" value="1"/>
</dbReference>
<evidence type="ECO:0008006" key="4">
    <source>
        <dbReference type="Google" id="ProtNLM"/>
    </source>
</evidence>